<name>A0ABY7HSI5_9GAMM</name>
<reference evidence="8" key="1">
    <citation type="submission" date="2022-12" db="EMBL/GenBank/DDBJ databases">
        <title>Complete genome sequence of an Australian strain of Rouxiella badensis DAR84756 and resolution of the R. badensis DSM100043 and R. chamberiensis DSM28324 genomes.</title>
        <authorList>
            <person name="Paul S."/>
            <person name="Anderson P.J."/>
            <person name="Maynard G."/>
            <person name="Dyall-Smith M."/>
            <person name="Kudinha T."/>
        </authorList>
    </citation>
    <scope>NUCLEOTIDE SEQUENCE</scope>
    <source>
        <strain evidence="8">DSM 28324</strain>
    </source>
</reference>
<evidence type="ECO:0000256" key="1">
    <source>
        <dbReference type="ARBA" id="ARBA00004141"/>
    </source>
</evidence>
<evidence type="ECO:0000256" key="4">
    <source>
        <dbReference type="ARBA" id="ARBA00022989"/>
    </source>
</evidence>
<feature type="transmembrane region" description="Helical" evidence="7">
    <location>
        <begin position="135"/>
        <end position="153"/>
    </location>
</feature>
<feature type="transmembrane region" description="Helical" evidence="7">
    <location>
        <begin position="249"/>
        <end position="267"/>
    </location>
</feature>
<accession>A0ABY7HSI5</accession>
<sequence>MIELLLQPFQYNYMVKAIWVSAGVGAVCAFLSAYLMLKGWSLMGDALSHSVVPGVAGAYALGFPYAVGAFITGILAALSMTLLRHYTRLREDAIIGFVFSTFFALGLLLVSLNPTAVNVQSILFGNILGIDEADILQVEIIVGVSLLVLCVVWRDLLAVFFDEAHAVSIGLSPLKLKIIFFTLFSACSVAALQTVGAILVIAMVITPGAIAYLLTDRFSHLLVIAVAIGALSSAVGAWLSYFLDGATGGVIVTLQTSLFILAFLFAPKRGWLITRLRVRDARRNA</sequence>
<evidence type="ECO:0000256" key="7">
    <source>
        <dbReference type="SAM" id="Phobius"/>
    </source>
</evidence>
<dbReference type="Pfam" id="PF00950">
    <property type="entry name" value="ABC-3"/>
    <property type="match status" value="1"/>
</dbReference>
<keyword evidence="5 7" id="KW-0472">Membrane</keyword>
<evidence type="ECO:0000256" key="2">
    <source>
        <dbReference type="ARBA" id="ARBA00008034"/>
    </source>
</evidence>
<keyword evidence="4 7" id="KW-1133">Transmembrane helix</keyword>
<dbReference type="InterPro" id="IPR037294">
    <property type="entry name" value="ABC_BtuC-like"/>
</dbReference>
<dbReference type="InterPro" id="IPR001626">
    <property type="entry name" value="ABC_TroCD"/>
</dbReference>
<dbReference type="RefSeq" id="WP_045047841.1">
    <property type="nucleotide sequence ID" value="NZ_CP114058.1"/>
</dbReference>
<feature type="transmembrane region" description="Helical" evidence="7">
    <location>
        <begin position="174"/>
        <end position="191"/>
    </location>
</feature>
<dbReference type="Proteomes" id="UP001164712">
    <property type="component" value="Chromosome"/>
</dbReference>
<keyword evidence="9" id="KW-1185">Reference proteome</keyword>
<evidence type="ECO:0000313" key="8">
    <source>
        <dbReference type="EMBL" id="WAT02375.1"/>
    </source>
</evidence>
<evidence type="ECO:0000256" key="6">
    <source>
        <dbReference type="RuleBase" id="RU003943"/>
    </source>
</evidence>
<dbReference type="Gene3D" id="1.10.3470.10">
    <property type="entry name" value="ABC transporter involved in vitamin B12 uptake, BtuC"/>
    <property type="match status" value="1"/>
</dbReference>
<feature type="transmembrane region" description="Helical" evidence="7">
    <location>
        <begin position="17"/>
        <end position="37"/>
    </location>
</feature>
<gene>
    <name evidence="8" type="ORF">O1V66_07150</name>
</gene>
<feature type="transmembrane region" description="Helical" evidence="7">
    <location>
        <begin position="94"/>
        <end position="115"/>
    </location>
</feature>
<dbReference type="SUPFAM" id="SSF81345">
    <property type="entry name" value="ABC transporter involved in vitamin B12 uptake, BtuC"/>
    <property type="match status" value="1"/>
</dbReference>
<feature type="transmembrane region" description="Helical" evidence="7">
    <location>
        <begin position="221"/>
        <end position="243"/>
    </location>
</feature>
<keyword evidence="3 6" id="KW-0812">Transmembrane</keyword>
<comment type="similarity">
    <text evidence="2 6">Belongs to the ABC-3 integral membrane protein family.</text>
</comment>
<evidence type="ECO:0000256" key="3">
    <source>
        <dbReference type="ARBA" id="ARBA00022692"/>
    </source>
</evidence>
<dbReference type="EMBL" id="CP114058">
    <property type="protein sequence ID" value="WAT02375.1"/>
    <property type="molecule type" value="Genomic_DNA"/>
</dbReference>
<comment type="subcellular location">
    <subcellularLocation>
        <location evidence="6">Cell membrane</location>
        <topology evidence="6">Multi-pass membrane protein</topology>
    </subcellularLocation>
    <subcellularLocation>
        <location evidence="1">Membrane</location>
        <topology evidence="1">Multi-pass membrane protein</topology>
    </subcellularLocation>
</comment>
<dbReference type="PANTHER" id="PTHR30477:SF13">
    <property type="entry name" value="IRON TRANSPORT SYSTEM MEMBRANE PROTEIN HI_0360-RELATED"/>
    <property type="match status" value="1"/>
</dbReference>
<evidence type="ECO:0000313" key="9">
    <source>
        <dbReference type="Proteomes" id="UP001164712"/>
    </source>
</evidence>
<feature type="transmembrane region" description="Helical" evidence="7">
    <location>
        <begin position="197"/>
        <end position="214"/>
    </location>
</feature>
<dbReference type="CDD" id="cd06550">
    <property type="entry name" value="TM_ABC_iron-siderophores_like"/>
    <property type="match status" value="1"/>
</dbReference>
<protein>
    <submittedName>
        <fullName evidence="8">Metal ABC transporter permease</fullName>
    </submittedName>
</protein>
<proteinExistence type="inferred from homology"/>
<evidence type="ECO:0000256" key="5">
    <source>
        <dbReference type="ARBA" id="ARBA00023136"/>
    </source>
</evidence>
<dbReference type="PANTHER" id="PTHR30477">
    <property type="entry name" value="ABC-TRANSPORTER METAL-BINDING PROTEIN"/>
    <property type="match status" value="1"/>
</dbReference>
<keyword evidence="6" id="KW-0813">Transport</keyword>
<organism evidence="8 9">
    <name type="scientific">Rouxiella chamberiensis</name>
    <dbReference type="NCBI Taxonomy" id="1513468"/>
    <lineage>
        <taxon>Bacteria</taxon>
        <taxon>Pseudomonadati</taxon>
        <taxon>Pseudomonadota</taxon>
        <taxon>Gammaproteobacteria</taxon>
        <taxon>Enterobacterales</taxon>
        <taxon>Yersiniaceae</taxon>
        <taxon>Rouxiella</taxon>
    </lineage>
</organism>
<feature type="transmembrane region" description="Helical" evidence="7">
    <location>
        <begin position="57"/>
        <end position="82"/>
    </location>
</feature>